<evidence type="ECO:0000256" key="7">
    <source>
        <dbReference type="ARBA" id="ARBA00022574"/>
    </source>
</evidence>
<feature type="repeat" description="WD" evidence="11">
    <location>
        <begin position="359"/>
        <end position="394"/>
    </location>
</feature>
<dbReference type="FunFam" id="2.130.10.10:FF:000400">
    <property type="entry name" value="Elongator acetyltransferase complex subunit 2"/>
    <property type="match status" value="1"/>
</dbReference>
<keyword evidence="9" id="KW-0677">Repeat</keyword>
<evidence type="ECO:0000256" key="5">
    <source>
        <dbReference type="ARBA" id="ARBA00020267"/>
    </source>
</evidence>
<dbReference type="PROSITE" id="PS50294">
    <property type="entry name" value="WD_REPEATS_REGION"/>
    <property type="match status" value="1"/>
</dbReference>
<evidence type="ECO:0000256" key="10">
    <source>
        <dbReference type="ARBA" id="ARBA00023242"/>
    </source>
</evidence>
<protein>
    <recommendedName>
        <fullName evidence="5">Elongator complex protein 2</fullName>
    </recommendedName>
</protein>
<evidence type="ECO:0000256" key="2">
    <source>
        <dbReference type="ARBA" id="ARBA00004496"/>
    </source>
</evidence>
<dbReference type="SUPFAM" id="SSF50978">
    <property type="entry name" value="WD40 repeat-like"/>
    <property type="match status" value="3"/>
</dbReference>
<sequence length="874" mass="95384">MPPSCESAYISVGANRFCSVSSADPRTGIVAFGAGQVVALWDPRDPSGRLTRKTLPGHSAQVTTVKHLPLPSGSGREEHRSSSCPLISGDEQGNIILWTIKGDSSGYESQFNYRKRWEKKAHEGSVSSLGVFTSEQDSSISNSMATGLILSGGNDGKVKIFSWTVQEEKVRVEEVQELGLNGRMPLDLVLTTLPDSNDLVLAIALTEKKIHLHTSPGIRPTSVSASSSTPISVKFSKALTLEGHEDWIRCLDFTRYPRSDAQDGQVEKDVMLASGSQDGYIRLWRISPVPKADEGKSAHAVAGVGKTELDDEMFDEFERTVTGDQGGSRQLSTKAHVMAVQGLGGEGLAHFGISLEALLIGHEGKLTNVHFSPSQLYESPRLLSTAADNSMIIWAPEAQGQGVNTIWLPKQRFGELGAGRSLGMFGALWSTSDRAARSDVSVITNSWSGGLQRWRQSSDDPDEEQWVSEIAPTGHALAVEDLAWDPSSSYLLSVSTDQTSRVHAQCRSKTEGSTVWGELGRPQVHGYDLTCVAFLDRLRFASGADEKVVRVFDAPKGFAASLYGLGVTQEDLTESARAVGASVPPLGLSNRALDQPVQEDAPQAEEKGFNHEHVSISTEMSVLPTEAVLASSTLWPEVEKLYGHGYELMAVAASPRGDLLATSCKATSAEHAVIRVYDTTTWKQVGAPLPGHNLTIARIRFSNSGNFVLSCSRDRTWRFFKRNEEGEGFVPAAADRSHSRIVWDCAWAPDDSYFVTVSRDKQIKIWTALSGKNGEWKESLNHKMPVSVTAVDVIRDRTRDRDLLAIGTESGQISIFSVDQSGKALEQVTELGEHERHVQQVSRLSWRQRTRSNSHFELASTSEDRSVRVTSIIV</sequence>
<evidence type="ECO:0000256" key="1">
    <source>
        <dbReference type="ARBA" id="ARBA00004123"/>
    </source>
</evidence>
<dbReference type="PROSITE" id="PS50082">
    <property type="entry name" value="WD_REPEATS_2"/>
    <property type="match status" value="2"/>
</dbReference>
<evidence type="ECO:0000256" key="11">
    <source>
        <dbReference type="PROSITE-ProRule" id="PRU00221"/>
    </source>
</evidence>
<feature type="region of interest" description="Disordered" evidence="12">
    <location>
        <begin position="45"/>
        <end position="85"/>
    </location>
</feature>
<keyword evidence="6" id="KW-0963">Cytoplasm</keyword>
<dbReference type="Pfam" id="PF00400">
    <property type="entry name" value="WD40"/>
    <property type="match status" value="4"/>
</dbReference>
<gene>
    <name evidence="13" type="ORF">FFLO_04295</name>
</gene>
<keyword evidence="8" id="KW-0819">tRNA processing</keyword>
<comment type="similarity">
    <text evidence="4">Belongs to the WD repeat ELP2 family.</text>
</comment>
<dbReference type="Gene3D" id="2.130.10.10">
    <property type="entry name" value="YVTN repeat-like/Quinoprotein amine dehydrogenase"/>
    <property type="match status" value="4"/>
</dbReference>
<keyword evidence="14" id="KW-1185">Reference proteome</keyword>
<dbReference type="GO" id="GO:0005737">
    <property type="term" value="C:cytoplasm"/>
    <property type="evidence" value="ECO:0007669"/>
    <property type="project" value="UniProtKB-SubCell"/>
</dbReference>
<evidence type="ECO:0000313" key="14">
    <source>
        <dbReference type="Proteomes" id="UP000812966"/>
    </source>
</evidence>
<evidence type="ECO:0000313" key="13">
    <source>
        <dbReference type="EMBL" id="KAG7531497.1"/>
    </source>
</evidence>
<comment type="pathway">
    <text evidence="3">tRNA modification; 5-methoxycarbonylmethyl-2-thiouridine-tRNA biosynthesis.</text>
</comment>
<evidence type="ECO:0000256" key="6">
    <source>
        <dbReference type="ARBA" id="ARBA00022490"/>
    </source>
</evidence>
<dbReference type="InterPro" id="IPR015943">
    <property type="entry name" value="WD40/YVTN_repeat-like_dom_sf"/>
</dbReference>
<dbReference type="PANTHER" id="PTHR44111">
    <property type="entry name" value="ELONGATOR COMPLEX PROTEIN 2"/>
    <property type="match status" value="1"/>
</dbReference>
<keyword evidence="7 11" id="KW-0853">WD repeat</keyword>
<dbReference type="SMART" id="SM00320">
    <property type="entry name" value="WD40"/>
    <property type="match status" value="11"/>
</dbReference>
<comment type="caution">
    <text evidence="13">The sequence shown here is derived from an EMBL/GenBank/DDBJ whole genome shotgun (WGS) entry which is preliminary data.</text>
</comment>
<dbReference type="GO" id="GO:0033588">
    <property type="term" value="C:elongator holoenzyme complex"/>
    <property type="evidence" value="ECO:0007669"/>
    <property type="project" value="InterPro"/>
</dbReference>
<dbReference type="UniPathway" id="UPA00988"/>
<organism evidence="13 14">
    <name type="scientific">Filobasidium floriforme</name>
    <dbReference type="NCBI Taxonomy" id="5210"/>
    <lineage>
        <taxon>Eukaryota</taxon>
        <taxon>Fungi</taxon>
        <taxon>Dikarya</taxon>
        <taxon>Basidiomycota</taxon>
        <taxon>Agaricomycotina</taxon>
        <taxon>Tremellomycetes</taxon>
        <taxon>Filobasidiales</taxon>
        <taxon>Filobasidiaceae</taxon>
        <taxon>Filobasidium</taxon>
    </lineage>
</organism>
<evidence type="ECO:0000256" key="3">
    <source>
        <dbReference type="ARBA" id="ARBA00005043"/>
    </source>
</evidence>
<evidence type="ECO:0000256" key="12">
    <source>
        <dbReference type="SAM" id="MobiDB-lite"/>
    </source>
</evidence>
<dbReference type="InterPro" id="IPR037289">
    <property type="entry name" value="Elp2"/>
</dbReference>
<feature type="repeat" description="WD" evidence="11">
    <location>
        <begin position="735"/>
        <end position="766"/>
    </location>
</feature>
<dbReference type="EMBL" id="JABELV010000089">
    <property type="protein sequence ID" value="KAG7531497.1"/>
    <property type="molecule type" value="Genomic_DNA"/>
</dbReference>
<accession>A0A8K0NMG7</accession>
<dbReference type="InterPro" id="IPR036322">
    <property type="entry name" value="WD40_repeat_dom_sf"/>
</dbReference>
<comment type="subcellular location">
    <subcellularLocation>
        <location evidence="2">Cytoplasm</location>
    </subcellularLocation>
    <subcellularLocation>
        <location evidence="1">Nucleus</location>
    </subcellularLocation>
</comment>
<evidence type="ECO:0000256" key="4">
    <source>
        <dbReference type="ARBA" id="ARBA00005881"/>
    </source>
</evidence>
<dbReference type="InterPro" id="IPR001680">
    <property type="entry name" value="WD40_rpt"/>
</dbReference>
<proteinExistence type="inferred from homology"/>
<reference evidence="13" key="1">
    <citation type="submission" date="2020-04" db="EMBL/GenBank/DDBJ databases">
        <title>Analysis of mating type loci in Filobasidium floriforme.</title>
        <authorList>
            <person name="Nowrousian M."/>
        </authorList>
    </citation>
    <scope>NUCLEOTIDE SEQUENCE</scope>
    <source>
        <strain evidence="13">CBS 6242</strain>
    </source>
</reference>
<evidence type="ECO:0000256" key="9">
    <source>
        <dbReference type="ARBA" id="ARBA00022737"/>
    </source>
</evidence>
<dbReference type="Proteomes" id="UP000812966">
    <property type="component" value="Unassembled WGS sequence"/>
</dbReference>
<dbReference type="GO" id="GO:0002098">
    <property type="term" value="P:tRNA wobble uridine modification"/>
    <property type="evidence" value="ECO:0007669"/>
    <property type="project" value="InterPro"/>
</dbReference>
<evidence type="ECO:0000256" key="8">
    <source>
        <dbReference type="ARBA" id="ARBA00022694"/>
    </source>
</evidence>
<dbReference type="GO" id="GO:0005634">
    <property type="term" value="C:nucleus"/>
    <property type="evidence" value="ECO:0007669"/>
    <property type="project" value="UniProtKB-SubCell"/>
</dbReference>
<dbReference type="AlphaFoldDB" id="A0A8K0NMG7"/>
<dbReference type="PANTHER" id="PTHR44111:SF1">
    <property type="entry name" value="ELONGATOR COMPLEX PROTEIN 2"/>
    <property type="match status" value="1"/>
</dbReference>
<name>A0A8K0NMG7_9TREE</name>
<keyword evidence="10" id="KW-0539">Nucleus</keyword>